<dbReference type="CDD" id="cd00829">
    <property type="entry name" value="SCP-x_thiolase"/>
    <property type="match status" value="1"/>
</dbReference>
<dbReference type="AlphaFoldDB" id="A0A7W6BGY2"/>
<dbReference type="PIRSF" id="PIRSF000429">
    <property type="entry name" value="Ac-CoA_Ac_transf"/>
    <property type="match status" value="1"/>
</dbReference>
<accession>A0A7W6BGY2</accession>
<dbReference type="GO" id="GO:0003988">
    <property type="term" value="F:acetyl-CoA C-acyltransferase activity"/>
    <property type="evidence" value="ECO:0007669"/>
    <property type="project" value="UniProtKB-ARBA"/>
</dbReference>
<keyword evidence="3" id="KW-1185">Reference proteome</keyword>
<dbReference type="Pfam" id="PF22691">
    <property type="entry name" value="Thiolase_C_1"/>
    <property type="match status" value="1"/>
</dbReference>
<protein>
    <submittedName>
        <fullName evidence="2">Acetyl-CoA acetyltransferase</fullName>
    </submittedName>
</protein>
<feature type="domain" description="Thiolase C-terminal" evidence="1">
    <location>
        <begin position="265"/>
        <end position="380"/>
    </location>
</feature>
<comment type="caution">
    <text evidence="2">The sequence shown here is derived from an EMBL/GenBank/DDBJ whole genome shotgun (WGS) entry which is preliminary data.</text>
</comment>
<name>A0A7W6BGY2_9SPHN</name>
<dbReference type="InterPro" id="IPR055140">
    <property type="entry name" value="Thiolase_C_2"/>
</dbReference>
<evidence type="ECO:0000313" key="3">
    <source>
        <dbReference type="Proteomes" id="UP000571950"/>
    </source>
</evidence>
<proteinExistence type="predicted"/>
<evidence type="ECO:0000313" key="2">
    <source>
        <dbReference type="EMBL" id="MBB3925849.1"/>
    </source>
</evidence>
<dbReference type="InterPro" id="IPR016039">
    <property type="entry name" value="Thiolase-like"/>
</dbReference>
<evidence type="ECO:0000259" key="1">
    <source>
        <dbReference type="Pfam" id="PF22691"/>
    </source>
</evidence>
<dbReference type="InterPro" id="IPR002155">
    <property type="entry name" value="Thiolase"/>
</dbReference>
<sequence>MSSMRGATAIVGIGQTPYYKRGTAPEPELKLALRAITQAADDAGIDVRDIDGFISYASERSDPAKLMPALGTRECRFASLVWIHGGALAGTLNVAAGAILSGQADIVAIYRSMAEGNSQRLRVAVAQNDTSSQYLVNGLDSPAQILALRAQRLMEHHGVPRSALFATVQASYYHARNNSRALGRATEMTREIYDEARMISEPYRLFDCSRENDGAACVLVVSAERARDLRQTPAYVLSAPMGTMGGGGALEENWRPYYATAGQKELADRLWRESGYGPKDVDVAQIYMNMDAMGIGSMIDHGFFAMEEAGAFCTLDNLIAPSGRLPINTSGGDLAEGFIHGMGLIPEAVRQIRGTSVNQVPGARLSLVTGGPGDLMSSTALLGSADTL</sequence>
<dbReference type="SUPFAM" id="SSF53901">
    <property type="entry name" value="Thiolase-like"/>
    <property type="match status" value="2"/>
</dbReference>
<gene>
    <name evidence="2" type="ORF">GGR43_001564</name>
</gene>
<reference evidence="2 3" key="1">
    <citation type="submission" date="2020-08" db="EMBL/GenBank/DDBJ databases">
        <title>Genomic Encyclopedia of Type Strains, Phase IV (KMG-IV): sequencing the most valuable type-strain genomes for metagenomic binning, comparative biology and taxonomic classification.</title>
        <authorList>
            <person name="Goeker M."/>
        </authorList>
    </citation>
    <scope>NUCLEOTIDE SEQUENCE [LARGE SCALE GENOMIC DNA]</scope>
    <source>
        <strain evidence="2 3">DSM 26189</strain>
    </source>
</reference>
<dbReference type="PANTHER" id="PTHR42870">
    <property type="entry name" value="ACETYL-COA C-ACETYLTRANSFERASE"/>
    <property type="match status" value="1"/>
</dbReference>
<organism evidence="2 3">
    <name type="scientific">Sphingobium jiangsuense</name>
    <dbReference type="NCBI Taxonomy" id="870476"/>
    <lineage>
        <taxon>Bacteria</taxon>
        <taxon>Pseudomonadati</taxon>
        <taxon>Pseudomonadota</taxon>
        <taxon>Alphaproteobacteria</taxon>
        <taxon>Sphingomonadales</taxon>
        <taxon>Sphingomonadaceae</taxon>
        <taxon>Sphingobium</taxon>
    </lineage>
</organism>
<dbReference type="PANTHER" id="PTHR42870:SF1">
    <property type="entry name" value="NON-SPECIFIC LIPID-TRANSFER PROTEIN-LIKE 2"/>
    <property type="match status" value="1"/>
</dbReference>
<dbReference type="EMBL" id="JACIDT010000004">
    <property type="protein sequence ID" value="MBB3925849.1"/>
    <property type="molecule type" value="Genomic_DNA"/>
</dbReference>
<keyword evidence="2" id="KW-0808">Transferase</keyword>
<dbReference type="Gene3D" id="3.40.47.10">
    <property type="match status" value="1"/>
</dbReference>
<dbReference type="Proteomes" id="UP000571950">
    <property type="component" value="Unassembled WGS sequence"/>
</dbReference>